<feature type="transmembrane region" description="Helical" evidence="1">
    <location>
        <begin position="34"/>
        <end position="54"/>
    </location>
</feature>
<organism evidence="2 3">
    <name type="scientific">Anaerococcus groningensis</name>
    <dbReference type="NCBI Taxonomy" id="3115616"/>
    <lineage>
        <taxon>Bacteria</taxon>
        <taxon>Bacillati</taxon>
        <taxon>Bacillota</taxon>
        <taxon>Tissierellia</taxon>
        <taxon>Tissierellales</taxon>
        <taxon>Peptoniphilaceae</taxon>
        <taxon>Anaerococcus</taxon>
    </lineage>
</organism>
<gene>
    <name evidence="2" type="ORF">AB9Q04_03360</name>
</gene>
<accession>A0ABW9MZY8</accession>
<keyword evidence="3" id="KW-1185">Reference proteome</keyword>
<dbReference type="EMBL" id="JBGMEG010000004">
    <property type="protein sequence ID" value="MFO3717391.1"/>
    <property type="molecule type" value="Genomic_DNA"/>
</dbReference>
<evidence type="ECO:0008006" key="4">
    <source>
        <dbReference type="Google" id="ProtNLM"/>
    </source>
</evidence>
<evidence type="ECO:0000313" key="3">
    <source>
        <dbReference type="Proteomes" id="UP001637993"/>
    </source>
</evidence>
<evidence type="ECO:0000256" key="1">
    <source>
        <dbReference type="SAM" id="Phobius"/>
    </source>
</evidence>
<proteinExistence type="predicted"/>
<feature type="transmembrane region" description="Helical" evidence="1">
    <location>
        <begin position="7"/>
        <end position="28"/>
    </location>
</feature>
<feature type="transmembrane region" description="Helical" evidence="1">
    <location>
        <begin position="196"/>
        <end position="218"/>
    </location>
</feature>
<sequence>MRSILKFLGLTIITILIPALFMGLATLLNFSEMGVMIAQMFVILVFVFIFTNLLKYQRKYEAETENLLASTKDIEKLKLLREKRRTYKSKAAITSKILNQDYSDDEIKNLLKYATTNEDMDHYYAALIDQADKNDRQILREKRDNFENRYGKKKLIFPDFDGNLKTALKWMVFFFIAAFLYNFLPARLIKNDASMAAFLLLGMLFLAVVMVNTILWIVRTLKSYWIKDYL</sequence>
<name>A0ABW9MZY8_9FIRM</name>
<reference evidence="2 3" key="1">
    <citation type="journal article" date="2025" name="Anaerobe">
        <title>Description of Anaerococcus kampingiae sp. nov., Anaerococcus groningensis sp. nov., Anaerococcus martiniensis sp. nov., and Anaerococcus cruorum sp. nov., isolated from human clinical specimens.</title>
        <authorList>
            <person name="Boiten K.E."/>
            <person name="Meijer J."/>
            <person name="van Wezel E.M."/>
            <person name="Veloo A.C.M."/>
        </authorList>
    </citation>
    <scope>NUCLEOTIDE SEQUENCE [LARGE SCALE GENOMIC DNA]</scope>
    <source>
        <strain evidence="2 3">ENR1011</strain>
    </source>
</reference>
<keyword evidence="1" id="KW-0812">Transmembrane</keyword>
<evidence type="ECO:0000313" key="2">
    <source>
        <dbReference type="EMBL" id="MFO3717391.1"/>
    </source>
</evidence>
<dbReference type="Proteomes" id="UP001637993">
    <property type="component" value="Unassembled WGS sequence"/>
</dbReference>
<comment type="caution">
    <text evidence="2">The sequence shown here is derived from an EMBL/GenBank/DDBJ whole genome shotgun (WGS) entry which is preliminary data.</text>
</comment>
<dbReference type="RefSeq" id="WP_410023966.1">
    <property type="nucleotide sequence ID" value="NZ_JBGMEG010000004.1"/>
</dbReference>
<keyword evidence="1" id="KW-0472">Membrane</keyword>
<feature type="transmembrane region" description="Helical" evidence="1">
    <location>
        <begin position="167"/>
        <end position="184"/>
    </location>
</feature>
<protein>
    <recommendedName>
        <fullName evidence="4">DUF106 domain-containing protein</fullName>
    </recommendedName>
</protein>
<keyword evidence="1" id="KW-1133">Transmembrane helix</keyword>